<evidence type="ECO:0000313" key="1">
    <source>
        <dbReference type="EMBL" id="ACS79465.1"/>
    </source>
</evidence>
<dbReference type="KEGG" id="dsa:Desal_1403"/>
<dbReference type="EMBL" id="CP001649">
    <property type="protein sequence ID" value="ACS79465.1"/>
    <property type="molecule type" value="Genomic_DNA"/>
</dbReference>
<name>C6BRM5_MARSD</name>
<dbReference type="AlphaFoldDB" id="C6BRM5"/>
<sequence length="45" mass="5417">MFMCWLCGIARIVEDVFFANAEKACVVVERTNRENKLRNRYNDKY</sequence>
<gene>
    <name evidence="1" type="ordered locus">Desal_1403</name>
</gene>
<reference evidence="1 2" key="1">
    <citation type="submission" date="2009-06" db="EMBL/GenBank/DDBJ databases">
        <title>Complete sequence of Desulfovibrio salexigens DSM 2638.</title>
        <authorList>
            <consortium name="US DOE Joint Genome Institute"/>
            <person name="Lucas S."/>
            <person name="Copeland A."/>
            <person name="Lapidus A."/>
            <person name="Glavina del Rio T."/>
            <person name="Tice H."/>
            <person name="Bruce D."/>
            <person name="Goodwin L."/>
            <person name="Pitluck S."/>
            <person name="Munk A.C."/>
            <person name="Brettin T."/>
            <person name="Detter J.C."/>
            <person name="Han C."/>
            <person name="Tapia R."/>
            <person name="Larimer F."/>
            <person name="Land M."/>
            <person name="Hauser L."/>
            <person name="Kyrpides N."/>
            <person name="Anderson I."/>
            <person name="Wall J.D."/>
            <person name="Arkin A.P."/>
            <person name="Dehal P."/>
            <person name="Chivian D."/>
            <person name="Giles B."/>
            <person name="Hazen T.C."/>
        </authorList>
    </citation>
    <scope>NUCLEOTIDE SEQUENCE [LARGE SCALE GENOMIC DNA]</scope>
    <source>
        <strain evidence="2">ATCC 14822 / DSM 2638 / NCIMB 8403 / VKM B-1763</strain>
    </source>
</reference>
<protein>
    <submittedName>
        <fullName evidence="1">Uncharacterized protein</fullName>
    </submittedName>
</protein>
<organism evidence="1 2">
    <name type="scientific">Maridesulfovibrio salexigens (strain ATCC 14822 / DSM 2638 / NCIMB 8403 / VKM B-1763)</name>
    <name type="common">Desulfovibrio salexigens</name>
    <dbReference type="NCBI Taxonomy" id="526222"/>
    <lineage>
        <taxon>Bacteria</taxon>
        <taxon>Pseudomonadati</taxon>
        <taxon>Thermodesulfobacteriota</taxon>
        <taxon>Desulfovibrionia</taxon>
        <taxon>Desulfovibrionales</taxon>
        <taxon>Desulfovibrionaceae</taxon>
        <taxon>Maridesulfovibrio</taxon>
    </lineage>
</organism>
<evidence type="ECO:0000313" key="2">
    <source>
        <dbReference type="Proteomes" id="UP000002601"/>
    </source>
</evidence>
<keyword evidence="2" id="KW-1185">Reference proteome</keyword>
<dbReference type="HOGENOM" id="CLU_3198888_0_0_7"/>
<proteinExistence type="predicted"/>
<accession>C6BRM5</accession>
<dbReference type="Proteomes" id="UP000002601">
    <property type="component" value="Chromosome"/>
</dbReference>